<dbReference type="Proteomes" id="UP000310334">
    <property type="component" value="Unassembled WGS sequence"/>
</dbReference>
<dbReference type="PROSITE" id="PS51078">
    <property type="entry name" value="ICLR_ED"/>
    <property type="match status" value="1"/>
</dbReference>
<dbReference type="Gene3D" id="3.30.450.40">
    <property type="match status" value="1"/>
</dbReference>
<evidence type="ECO:0000313" key="4">
    <source>
        <dbReference type="EMBL" id="THF74790.1"/>
    </source>
</evidence>
<evidence type="ECO:0000256" key="2">
    <source>
        <dbReference type="ARBA" id="ARBA00023125"/>
    </source>
</evidence>
<dbReference type="InterPro" id="IPR036390">
    <property type="entry name" value="WH_DNA-bd_sf"/>
</dbReference>
<gene>
    <name evidence="4" type="ORF">E6W99_24905</name>
</gene>
<dbReference type="Pfam" id="PF01614">
    <property type="entry name" value="IclR_C"/>
    <property type="match status" value="1"/>
</dbReference>
<dbReference type="SUPFAM" id="SSF46785">
    <property type="entry name" value="Winged helix' DNA-binding domain"/>
    <property type="match status" value="1"/>
</dbReference>
<proteinExistence type="predicted"/>
<dbReference type="RefSeq" id="WP_136358910.1">
    <property type="nucleotide sequence ID" value="NZ_CP046266.1"/>
</dbReference>
<keyword evidence="3" id="KW-0804">Transcription</keyword>
<name>A0A4S4BQB7_9BACI</name>
<dbReference type="Gene3D" id="1.10.10.10">
    <property type="entry name" value="Winged helix-like DNA-binding domain superfamily/Winged helix DNA-binding domain"/>
    <property type="match status" value="1"/>
</dbReference>
<accession>A0A4S4BQB7</accession>
<dbReference type="AlphaFoldDB" id="A0A4S4BQB7"/>
<dbReference type="InterPro" id="IPR005471">
    <property type="entry name" value="Tscrpt_reg_IclR_N"/>
</dbReference>
<dbReference type="SUPFAM" id="SSF55781">
    <property type="entry name" value="GAF domain-like"/>
    <property type="match status" value="1"/>
</dbReference>
<dbReference type="Pfam" id="PF09339">
    <property type="entry name" value="HTH_IclR"/>
    <property type="match status" value="1"/>
</dbReference>
<dbReference type="GO" id="GO:0003677">
    <property type="term" value="F:DNA binding"/>
    <property type="evidence" value="ECO:0007669"/>
    <property type="project" value="UniProtKB-KW"/>
</dbReference>
<keyword evidence="2" id="KW-0238">DNA-binding</keyword>
<keyword evidence="5" id="KW-1185">Reference proteome</keyword>
<dbReference type="SMART" id="SM00346">
    <property type="entry name" value="HTH_ICLR"/>
    <property type="match status" value="1"/>
</dbReference>
<dbReference type="EMBL" id="SSNT01000033">
    <property type="protein sequence ID" value="THF74790.1"/>
    <property type="molecule type" value="Genomic_DNA"/>
</dbReference>
<dbReference type="PROSITE" id="PS51077">
    <property type="entry name" value="HTH_ICLR"/>
    <property type="match status" value="1"/>
</dbReference>
<dbReference type="InterPro" id="IPR029016">
    <property type="entry name" value="GAF-like_dom_sf"/>
</dbReference>
<protein>
    <submittedName>
        <fullName evidence="4">IclR family transcriptional regulator</fullName>
    </submittedName>
</protein>
<evidence type="ECO:0000313" key="5">
    <source>
        <dbReference type="Proteomes" id="UP000310334"/>
    </source>
</evidence>
<comment type="caution">
    <text evidence="4">The sequence shown here is derived from an EMBL/GenBank/DDBJ whole genome shotgun (WGS) entry which is preliminary data.</text>
</comment>
<reference evidence="4 5" key="1">
    <citation type="submission" date="2019-04" db="EMBL/GenBank/DDBJ databases">
        <title>Bacillus sediminilitoris sp. nov., isolated from a tidal flat sediment on the East China Sea.</title>
        <authorList>
            <person name="Wei Y."/>
            <person name="Mao H."/>
            <person name="Fang J."/>
        </authorList>
    </citation>
    <scope>NUCLEOTIDE SEQUENCE [LARGE SCALE GENOMIC DNA]</scope>
    <source>
        <strain evidence="4 5">DSL-17</strain>
    </source>
</reference>
<dbReference type="InterPro" id="IPR014757">
    <property type="entry name" value="Tscrpt_reg_IclR_C"/>
</dbReference>
<dbReference type="GO" id="GO:0003700">
    <property type="term" value="F:DNA-binding transcription factor activity"/>
    <property type="evidence" value="ECO:0007669"/>
    <property type="project" value="TreeGrafter"/>
</dbReference>
<evidence type="ECO:0000256" key="3">
    <source>
        <dbReference type="ARBA" id="ARBA00023163"/>
    </source>
</evidence>
<keyword evidence="1" id="KW-0805">Transcription regulation</keyword>
<dbReference type="OrthoDB" id="6687062at2"/>
<dbReference type="GO" id="GO:0045892">
    <property type="term" value="P:negative regulation of DNA-templated transcription"/>
    <property type="evidence" value="ECO:0007669"/>
    <property type="project" value="UniProtKB-ARBA"/>
</dbReference>
<dbReference type="InterPro" id="IPR036388">
    <property type="entry name" value="WH-like_DNA-bd_sf"/>
</dbReference>
<dbReference type="PANTHER" id="PTHR30136">
    <property type="entry name" value="HELIX-TURN-HELIX TRANSCRIPTIONAL REGULATOR, ICLR FAMILY"/>
    <property type="match status" value="1"/>
</dbReference>
<evidence type="ECO:0000256" key="1">
    <source>
        <dbReference type="ARBA" id="ARBA00023015"/>
    </source>
</evidence>
<dbReference type="PANTHER" id="PTHR30136:SF8">
    <property type="entry name" value="TRANSCRIPTIONAL REGULATORY PROTEIN"/>
    <property type="match status" value="1"/>
</dbReference>
<organism evidence="4 5">
    <name type="scientific">Metabacillus sediminilitoris</name>
    <dbReference type="NCBI Taxonomy" id="2567941"/>
    <lineage>
        <taxon>Bacteria</taxon>
        <taxon>Bacillati</taxon>
        <taxon>Bacillota</taxon>
        <taxon>Bacilli</taxon>
        <taxon>Bacillales</taxon>
        <taxon>Bacillaceae</taxon>
        <taxon>Metabacillus</taxon>
    </lineage>
</organism>
<sequence>MDGEEVKSKGIQSIEVGMDILKKIAERNKPLSITEIAIICDTSKSKLHRYLTSFVKTGILEKDQNGKYILGTELVMLGFKASQKLNIIDIAAPHLIDIKDTLNETAALTIWGESGPFFVSWEEANGPINIGIKVGSRVSVTQSASGRVFAAFLNKEATEEKINKELNKYHLSQDQFQEAISFVKKNGYSFVNSTIIQGISAIASPIFNRSSNLVAVLTVVGLENSLDTSEHSKAVHILKEKSVMLSRLLGWNGDL</sequence>
<dbReference type="InterPro" id="IPR050707">
    <property type="entry name" value="HTH_MetabolicPath_Reg"/>
</dbReference>